<dbReference type="AlphaFoldDB" id="A0A2Z6P2W9"/>
<accession>A0A2Z6P2W9</accession>
<gene>
    <name evidence="2" type="ORF">TSUD_90990</name>
</gene>
<feature type="region of interest" description="Disordered" evidence="1">
    <location>
        <begin position="95"/>
        <end position="122"/>
    </location>
</feature>
<evidence type="ECO:0000313" key="2">
    <source>
        <dbReference type="EMBL" id="GAU50076.1"/>
    </source>
</evidence>
<feature type="compositionally biased region" description="Gly residues" evidence="1">
    <location>
        <begin position="109"/>
        <end position="122"/>
    </location>
</feature>
<evidence type="ECO:0000256" key="1">
    <source>
        <dbReference type="SAM" id="MobiDB-lite"/>
    </source>
</evidence>
<name>A0A2Z6P2W9_TRISU</name>
<proteinExistence type="predicted"/>
<protein>
    <submittedName>
        <fullName evidence="2">Uncharacterized protein</fullName>
    </submittedName>
</protein>
<keyword evidence="3" id="KW-1185">Reference proteome</keyword>
<reference evidence="3" key="1">
    <citation type="journal article" date="2017" name="Front. Plant Sci.">
        <title>Climate Clever Clovers: New Paradigm to Reduce the Environmental Footprint of Ruminants by Breeding Low Methanogenic Forages Utilizing Haplotype Variation.</title>
        <authorList>
            <person name="Kaur P."/>
            <person name="Appels R."/>
            <person name="Bayer P.E."/>
            <person name="Keeble-Gagnere G."/>
            <person name="Wang J."/>
            <person name="Hirakawa H."/>
            <person name="Shirasawa K."/>
            <person name="Vercoe P."/>
            <person name="Stefanova K."/>
            <person name="Durmic Z."/>
            <person name="Nichols P."/>
            <person name="Revell C."/>
            <person name="Isobe S.N."/>
            <person name="Edwards D."/>
            <person name="Erskine W."/>
        </authorList>
    </citation>
    <scope>NUCLEOTIDE SEQUENCE [LARGE SCALE GENOMIC DNA]</scope>
    <source>
        <strain evidence="3">cv. Daliak</strain>
    </source>
</reference>
<dbReference type="Proteomes" id="UP000242715">
    <property type="component" value="Unassembled WGS sequence"/>
</dbReference>
<organism evidence="2 3">
    <name type="scientific">Trifolium subterraneum</name>
    <name type="common">Subterranean clover</name>
    <dbReference type="NCBI Taxonomy" id="3900"/>
    <lineage>
        <taxon>Eukaryota</taxon>
        <taxon>Viridiplantae</taxon>
        <taxon>Streptophyta</taxon>
        <taxon>Embryophyta</taxon>
        <taxon>Tracheophyta</taxon>
        <taxon>Spermatophyta</taxon>
        <taxon>Magnoliopsida</taxon>
        <taxon>eudicotyledons</taxon>
        <taxon>Gunneridae</taxon>
        <taxon>Pentapetalae</taxon>
        <taxon>rosids</taxon>
        <taxon>fabids</taxon>
        <taxon>Fabales</taxon>
        <taxon>Fabaceae</taxon>
        <taxon>Papilionoideae</taxon>
        <taxon>50 kb inversion clade</taxon>
        <taxon>NPAAA clade</taxon>
        <taxon>Hologalegina</taxon>
        <taxon>IRL clade</taxon>
        <taxon>Trifolieae</taxon>
        <taxon>Trifolium</taxon>
    </lineage>
</organism>
<evidence type="ECO:0000313" key="3">
    <source>
        <dbReference type="Proteomes" id="UP000242715"/>
    </source>
</evidence>
<dbReference type="EMBL" id="DF974685">
    <property type="protein sequence ID" value="GAU50076.1"/>
    <property type="molecule type" value="Genomic_DNA"/>
</dbReference>
<sequence length="122" mass="12860">MALNVPHLNAEGFPQAAQPVVRSRWSPAEDQLLVDGMNNFQDIQALISKFKAVKNDDRFVAGLANRSSLAAEMIVDQPTAEVVVNQLALVVVQPAEDNVNDQGPDGNQPQGGGGNGAEDGLA</sequence>